<evidence type="ECO:0000313" key="7">
    <source>
        <dbReference type="RefSeq" id="XP_029120191.1"/>
    </source>
</evidence>
<dbReference type="Proteomes" id="UP000504607">
    <property type="component" value="Chromosome 4"/>
</dbReference>
<dbReference type="GO" id="GO:0005730">
    <property type="term" value="C:nucleolus"/>
    <property type="evidence" value="ECO:0007669"/>
    <property type="project" value="TreeGrafter"/>
</dbReference>
<evidence type="ECO:0000259" key="5">
    <source>
        <dbReference type="PROSITE" id="PS51504"/>
    </source>
</evidence>
<keyword evidence="2" id="KW-0238">DNA-binding</keyword>
<dbReference type="SUPFAM" id="SSF46785">
    <property type="entry name" value="Winged helix' DNA-binding domain"/>
    <property type="match status" value="1"/>
</dbReference>
<evidence type="ECO:0000256" key="4">
    <source>
        <dbReference type="SAM" id="MobiDB-lite"/>
    </source>
</evidence>
<dbReference type="AlphaFoldDB" id="A0A8N4I8B8"/>
<evidence type="ECO:0000256" key="1">
    <source>
        <dbReference type="ARBA" id="ARBA00004123"/>
    </source>
</evidence>
<proteinExistence type="predicted"/>
<dbReference type="PANTHER" id="PTHR11467:SF109">
    <property type="entry name" value="H15 DOMAIN-CONTAINING PROTEIN"/>
    <property type="match status" value="1"/>
</dbReference>
<keyword evidence="6" id="KW-1185">Reference proteome</keyword>
<feature type="region of interest" description="Disordered" evidence="4">
    <location>
        <begin position="69"/>
        <end position="108"/>
    </location>
</feature>
<feature type="domain" description="H15" evidence="5">
    <location>
        <begin position="1"/>
        <end position="78"/>
    </location>
</feature>
<name>A0A8N4I8B8_ELAGV</name>
<dbReference type="GO" id="GO:0000786">
    <property type="term" value="C:nucleosome"/>
    <property type="evidence" value="ECO:0007669"/>
    <property type="project" value="InterPro"/>
</dbReference>
<organism evidence="6 7">
    <name type="scientific">Elaeis guineensis var. tenera</name>
    <name type="common">Oil palm</name>
    <dbReference type="NCBI Taxonomy" id="51953"/>
    <lineage>
        <taxon>Eukaryota</taxon>
        <taxon>Viridiplantae</taxon>
        <taxon>Streptophyta</taxon>
        <taxon>Embryophyta</taxon>
        <taxon>Tracheophyta</taxon>
        <taxon>Spermatophyta</taxon>
        <taxon>Magnoliopsida</taxon>
        <taxon>Liliopsida</taxon>
        <taxon>Arecaceae</taxon>
        <taxon>Arecoideae</taxon>
        <taxon>Cocoseae</taxon>
        <taxon>Elaeidinae</taxon>
        <taxon>Elaeis</taxon>
    </lineage>
</organism>
<dbReference type="Pfam" id="PF00538">
    <property type="entry name" value="Linker_histone"/>
    <property type="match status" value="1"/>
</dbReference>
<sequence length="210" mass="22674">MIGAAIRYLAEERGSTMATISNYIRSNYDDLPDGHDRLLPYYLGKLTAQREFVMTTPGRFLVADHAAAAPGGSSKPMQNKDADSTQSKPDAHEADVVEPKSNANQVDGDVESLEYLLALPWEGPPVSMPVNKGRGDGAKPAPRRRGRPPKVGSNAGGVSQNKEEENDGNDQRDVPEATPTQAEEAGKDGSSSAPKRRGRGRPPKRKWNGR</sequence>
<dbReference type="InterPro" id="IPR036388">
    <property type="entry name" value="WH-like_DNA-bd_sf"/>
</dbReference>
<dbReference type="InterPro" id="IPR005818">
    <property type="entry name" value="Histone_H1/H5_H15"/>
</dbReference>
<evidence type="ECO:0000256" key="2">
    <source>
        <dbReference type="ARBA" id="ARBA00023125"/>
    </source>
</evidence>
<feature type="compositionally biased region" description="Basic and acidic residues" evidence="4">
    <location>
        <begin position="78"/>
        <end position="98"/>
    </location>
</feature>
<dbReference type="PANTHER" id="PTHR11467">
    <property type="entry name" value="HISTONE H1"/>
    <property type="match status" value="1"/>
</dbReference>
<evidence type="ECO:0000256" key="3">
    <source>
        <dbReference type="ARBA" id="ARBA00023242"/>
    </source>
</evidence>
<dbReference type="PROSITE" id="PS51504">
    <property type="entry name" value="H15"/>
    <property type="match status" value="1"/>
</dbReference>
<gene>
    <name evidence="7" type="primary">LOC114914140</name>
</gene>
<dbReference type="GO" id="GO:0030261">
    <property type="term" value="P:chromosome condensation"/>
    <property type="evidence" value="ECO:0007669"/>
    <property type="project" value="TreeGrafter"/>
</dbReference>
<reference evidence="7" key="1">
    <citation type="submission" date="2025-08" db="UniProtKB">
        <authorList>
            <consortium name="RefSeq"/>
        </authorList>
    </citation>
    <scope>IDENTIFICATION</scope>
</reference>
<dbReference type="GO" id="GO:0006334">
    <property type="term" value="P:nucleosome assembly"/>
    <property type="evidence" value="ECO:0007669"/>
    <property type="project" value="InterPro"/>
</dbReference>
<dbReference type="GO" id="GO:0031492">
    <property type="term" value="F:nucleosomal DNA binding"/>
    <property type="evidence" value="ECO:0007669"/>
    <property type="project" value="TreeGrafter"/>
</dbReference>
<keyword evidence="3" id="KW-0539">Nucleus</keyword>
<protein>
    <submittedName>
        <fullName evidence="7">HMG-Y-related protein A-like</fullName>
    </submittedName>
</protein>
<evidence type="ECO:0000313" key="6">
    <source>
        <dbReference type="Proteomes" id="UP000504607"/>
    </source>
</evidence>
<dbReference type="InterPro" id="IPR036390">
    <property type="entry name" value="WH_DNA-bd_sf"/>
</dbReference>
<dbReference type="RefSeq" id="XP_029120191.1">
    <property type="nucleotide sequence ID" value="XM_029264358.1"/>
</dbReference>
<dbReference type="GO" id="GO:0045910">
    <property type="term" value="P:negative regulation of DNA recombination"/>
    <property type="evidence" value="ECO:0007669"/>
    <property type="project" value="TreeGrafter"/>
</dbReference>
<dbReference type="OrthoDB" id="1110759at2759"/>
<feature type="region of interest" description="Disordered" evidence="4">
    <location>
        <begin position="122"/>
        <end position="210"/>
    </location>
</feature>
<dbReference type="GO" id="GO:0003690">
    <property type="term" value="F:double-stranded DNA binding"/>
    <property type="evidence" value="ECO:0007669"/>
    <property type="project" value="TreeGrafter"/>
</dbReference>
<comment type="subcellular location">
    <subcellularLocation>
        <location evidence="1">Nucleus</location>
    </subcellularLocation>
</comment>
<feature type="compositionally biased region" description="Basic residues" evidence="4">
    <location>
        <begin position="194"/>
        <end position="210"/>
    </location>
</feature>
<dbReference type="SMART" id="SM00526">
    <property type="entry name" value="H15"/>
    <property type="match status" value="1"/>
</dbReference>
<dbReference type="Gene3D" id="1.10.10.10">
    <property type="entry name" value="Winged helix-like DNA-binding domain superfamily/Winged helix DNA-binding domain"/>
    <property type="match status" value="1"/>
</dbReference>
<accession>A0A8N4I8B8</accession>